<feature type="binding site" evidence="7">
    <location>
        <position position="112"/>
    </location>
    <ligand>
        <name>tRNA</name>
        <dbReference type="ChEBI" id="CHEBI:17843"/>
    </ligand>
</feature>
<keyword evidence="11" id="KW-1185">Reference proteome</keyword>
<dbReference type="PROSITE" id="PS01195">
    <property type="entry name" value="PEPT_TRNA_HYDROL_1"/>
    <property type="match status" value="1"/>
</dbReference>
<feature type="site" description="Stabilizes the basic form of H active site to accept a proton" evidence="7">
    <location>
        <position position="91"/>
    </location>
</feature>
<comment type="function">
    <text evidence="7">Hydrolyzes ribosome-free peptidyl-tRNAs (with 1 or more amino acids incorporated), which drop off the ribosome during protein synthesis, or as a result of ribosome stalling.</text>
</comment>
<dbReference type="InterPro" id="IPR036416">
    <property type="entry name" value="Pept_tRNA_hydro_sf"/>
</dbReference>
<dbReference type="NCBIfam" id="TIGR00447">
    <property type="entry name" value="pth"/>
    <property type="match status" value="1"/>
</dbReference>
<dbReference type="GO" id="GO:0006515">
    <property type="term" value="P:protein quality control for misfolded or incompletely synthesized proteins"/>
    <property type="evidence" value="ECO:0007669"/>
    <property type="project" value="UniProtKB-UniRule"/>
</dbReference>
<name>A0A5B8XCL7_9RICK</name>
<dbReference type="EMBL" id="CP029077">
    <property type="protein sequence ID" value="QED23109.1"/>
    <property type="molecule type" value="Genomic_DNA"/>
</dbReference>
<comment type="subcellular location">
    <subcellularLocation>
        <location evidence="7">Cytoplasm</location>
    </subcellularLocation>
</comment>
<keyword evidence="7" id="KW-0963">Cytoplasm</keyword>
<reference evidence="10 11" key="1">
    <citation type="journal article" date="2019" name="ISME J.">
        <title>Deianiraea, an extracellular bacterium associated with the ciliate Paramecium, suggests an alternative scenario for the evolution of Rickettsiales.</title>
        <authorList>
            <person name="Castelli M."/>
            <person name="Sabaneyeva E."/>
            <person name="Lanzoni O."/>
            <person name="Lebedeva N."/>
            <person name="Floriano A.M."/>
            <person name="Gaiarsa S."/>
            <person name="Benken K."/>
            <person name="Modeo L."/>
            <person name="Bandi C."/>
            <person name="Potekhin A."/>
            <person name="Sassera D."/>
            <person name="Petroni G."/>
        </authorList>
    </citation>
    <scope>NUCLEOTIDE SEQUENCE [LARGE SCALE GENOMIC DNA]</scope>
    <source>
        <strain evidence="10">CyL4-1</strain>
    </source>
</reference>
<comment type="function">
    <text evidence="7">Catalyzes the release of premature peptidyl moieties from peptidyl-tRNA molecules trapped in stalled 50S ribosomal subunits, and thus maintains levels of free tRNAs and 50S ribosomes.</text>
</comment>
<evidence type="ECO:0000256" key="7">
    <source>
        <dbReference type="HAMAP-Rule" id="MF_00083"/>
    </source>
</evidence>
<dbReference type="GO" id="GO:0004045">
    <property type="term" value="F:peptidyl-tRNA hydrolase activity"/>
    <property type="evidence" value="ECO:0007669"/>
    <property type="project" value="UniProtKB-UniRule"/>
</dbReference>
<evidence type="ECO:0000256" key="8">
    <source>
        <dbReference type="RuleBase" id="RU000673"/>
    </source>
</evidence>
<dbReference type="GO" id="GO:0000049">
    <property type="term" value="F:tRNA binding"/>
    <property type="evidence" value="ECO:0007669"/>
    <property type="project" value="UniProtKB-UniRule"/>
</dbReference>
<keyword evidence="3 7" id="KW-0378">Hydrolase</keyword>
<dbReference type="GO" id="GO:0072344">
    <property type="term" value="P:rescue of stalled ribosome"/>
    <property type="evidence" value="ECO:0007669"/>
    <property type="project" value="UniProtKB-UniRule"/>
</dbReference>
<dbReference type="AlphaFoldDB" id="A0A5B8XCL7"/>
<dbReference type="RefSeq" id="WP_146820401.1">
    <property type="nucleotide sequence ID" value="NZ_CP029077.1"/>
</dbReference>
<organism evidence="10 11">
    <name type="scientific">Candidatus Deianiraea vastatrix</name>
    <dbReference type="NCBI Taxonomy" id="2163644"/>
    <lineage>
        <taxon>Bacteria</taxon>
        <taxon>Pseudomonadati</taxon>
        <taxon>Pseudomonadota</taxon>
        <taxon>Alphaproteobacteria</taxon>
        <taxon>Rickettsiales</taxon>
        <taxon>Candidatus Deianiraeaceae</taxon>
        <taxon>Candidatus Deianiraea</taxon>
    </lineage>
</organism>
<gene>
    <name evidence="7" type="primary">pth</name>
    <name evidence="10" type="ORF">Deia_00302</name>
</gene>
<dbReference type="FunFam" id="3.40.50.1470:FF:000001">
    <property type="entry name" value="Peptidyl-tRNA hydrolase"/>
    <property type="match status" value="1"/>
</dbReference>
<dbReference type="PANTHER" id="PTHR17224:SF1">
    <property type="entry name" value="PEPTIDYL-TRNA HYDROLASE"/>
    <property type="match status" value="1"/>
</dbReference>
<keyword evidence="4 7" id="KW-0694">RNA-binding</keyword>
<keyword evidence="2 7" id="KW-0820">tRNA-binding</keyword>
<feature type="active site" description="Proton acceptor" evidence="7">
    <location>
        <position position="19"/>
    </location>
</feature>
<evidence type="ECO:0000313" key="10">
    <source>
        <dbReference type="EMBL" id="QED23109.1"/>
    </source>
</evidence>
<feature type="binding site" evidence="7">
    <location>
        <position position="66"/>
    </location>
    <ligand>
        <name>tRNA</name>
        <dbReference type="ChEBI" id="CHEBI:17843"/>
    </ligand>
</feature>
<evidence type="ECO:0000256" key="4">
    <source>
        <dbReference type="ARBA" id="ARBA00022884"/>
    </source>
</evidence>
<evidence type="ECO:0000256" key="2">
    <source>
        <dbReference type="ARBA" id="ARBA00022555"/>
    </source>
</evidence>
<accession>A0A5B8XCL7</accession>
<evidence type="ECO:0000256" key="5">
    <source>
        <dbReference type="ARBA" id="ARBA00038063"/>
    </source>
</evidence>
<comment type="subunit">
    <text evidence="7">Monomer.</text>
</comment>
<dbReference type="Gene3D" id="3.40.50.1470">
    <property type="entry name" value="Peptidyl-tRNA hydrolase"/>
    <property type="match status" value="1"/>
</dbReference>
<dbReference type="InterPro" id="IPR001328">
    <property type="entry name" value="Pept_tRNA_hydro"/>
</dbReference>
<evidence type="ECO:0000256" key="6">
    <source>
        <dbReference type="ARBA" id="ARBA00050038"/>
    </source>
</evidence>
<dbReference type="Pfam" id="PF01195">
    <property type="entry name" value="Pept_tRNA_hydro"/>
    <property type="match status" value="1"/>
</dbReference>
<dbReference type="PROSITE" id="PS01196">
    <property type="entry name" value="PEPT_TRNA_HYDROL_2"/>
    <property type="match status" value="1"/>
</dbReference>
<dbReference type="GO" id="GO:0005737">
    <property type="term" value="C:cytoplasm"/>
    <property type="evidence" value="ECO:0007669"/>
    <property type="project" value="UniProtKB-SubCell"/>
</dbReference>
<dbReference type="InterPro" id="IPR018171">
    <property type="entry name" value="Pept_tRNA_hydro_CS"/>
</dbReference>
<proteinExistence type="inferred from homology"/>
<dbReference type="CDD" id="cd00462">
    <property type="entry name" value="PTH"/>
    <property type="match status" value="1"/>
</dbReference>
<dbReference type="OrthoDB" id="9800507at2"/>
<feature type="binding site" evidence="7">
    <location>
        <position position="64"/>
    </location>
    <ligand>
        <name>tRNA</name>
        <dbReference type="ChEBI" id="CHEBI:17843"/>
    </ligand>
</feature>
<dbReference type="Proteomes" id="UP000321934">
    <property type="component" value="Chromosome"/>
</dbReference>
<sequence length="177" mass="19635">MFLVVGLGNPGNEYKNTRHNIGFIAIDKLVSKFSDGLLFSKFDGLLVKGRVLGSDIIFLKPQTYMNLSGNCVQRVMQFYKIQSDKIIVIHDDIDLKFGVTKMKFSGGNGGHNGLKSIDATVGSNYHRIRVGVGRPENKDMVSSYVLSNFSASEIASVDEILLEIENKMLEKIQDNSL</sequence>
<protein>
    <recommendedName>
        <fullName evidence="6 7">Peptidyl-tRNA hydrolase</fullName>
        <shortName evidence="7">Pth</shortName>
        <ecNumber evidence="1 7">3.1.1.29</ecNumber>
    </recommendedName>
</protein>
<evidence type="ECO:0000256" key="3">
    <source>
        <dbReference type="ARBA" id="ARBA00022801"/>
    </source>
</evidence>
<feature type="binding site" evidence="7">
    <location>
        <position position="14"/>
    </location>
    <ligand>
        <name>tRNA</name>
        <dbReference type="ChEBI" id="CHEBI:17843"/>
    </ligand>
</feature>
<dbReference type="HAMAP" id="MF_00083">
    <property type="entry name" value="Pept_tRNA_hydro_bact"/>
    <property type="match status" value="1"/>
</dbReference>
<dbReference type="SUPFAM" id="SSF53178">
    <property type="entry name" value="Peptidyl-tRNA hydrolase-like"/>
    <property type="match status" value="1"/>
</dbReference>
<evidence type="ECO:0000313" key="11">
    <source>
        <dbReference type="Proteomes" id="UP000321934"/>
    </source>
</evidence>
<dbReference type="PANTHER" id="PTHR17224">
    <property type="entry name" value="PEPTIDYL-TRNA HYDROLASE"/>
    <property type="match status" value="1"/>
</dbReference>
<feature type="site" description="Discriminates between blocked and unblocked aminoacyl-tRNA" evidence="7">
    <location>
        <position position="9"/>
    </location>
</feature>
<evidence type="ECO:0000256" key="9">
    <source>
        <dbReference type="RuleBase" id="RU004320"/>
    </source>
</evidence>
<dbReference type="EC" id="3.1.1.29" evidence="1 7"/>
<evidence type="ECO:0000256" key="1">
    <source>
        <dbReference type="ARBA" id="ARBA00013260"/>
    </source>
</evidence>
<comment type="catalytic activity">
    <reaction evidence="7 8">
        <text>an N-acyl-L-alpha-aminoacyl-tRNA + H2O = an N-acyl-L-amino acid + a tRNA + H(+)</text>
        <dbReference type="Rhea" id="RHEA:54448"/>
        <dbReference type="Rhea" id="RHEA-COMP:10123"/>
        <dbReference type="Rhea" id="RHEA-COMP:13883"/>
        <dbReference type="ChEBI" id="CHEBI:15377"/>
        <dbReference type="ChEBI" id="CHEBI:15378"/>
        <dbReference type="ChEBI" id="CHEBI:59874"/>
        <dbReference type="ChEBI" id="CHEBI:78442"/>
        <dbReference type="ChEBI" id="CHEBI:138191"/>
        <dbReference type="EC" id="3.1.1.29"/>
    </reaction>
</comment>
<comment type="similarity">
    <text evidence="5 7 9">Belongs to the PTH family.</text>
</comment>